<dbReference type="Proteomes" id="UP001202922">
    <property type="component" value="Unassembled WGS sequence"/>
</dbReference>
<sequence>MPKPDLTPGAPCWADLMTSDLEKAKSFYGELFGWTFEGSDPDKYGGYTTAFKDGEQVAGIMPKMPEQDTMPDVWTVYLLTEDIKKTAVMVQEGGGQVFMPPTEVPEQGQMAMFSDAGGAAFGGWQPTGHTGFGRLAEPGSPVWFEVLSRAYPQTVKFYQDVLGWETETMSDTDEFRYTTLGGGREAKAGVMDAEGILPEGVPSNWQIYWGVENTDAAVETARRLGGQVVRNAEDTPFGRIATLTDPLGAAFLIHQNLWQGEGGEQGE</sequence>
<dbReference type="PANTHER" id="PTHR33993">
    <property type="entry name" value="GLYOXALASE-RELATED"/>
    <property type="match status" value="1"/>
</dbReference>
<dbReference type="Gene3D" id="3.10.180.10">
    <property type="entry name" value="2,3-Dihydroxybiphenyl 1,2-Dioxygenase, domain 1"/>
    <property type="match status" value="2"/>
</dbReference>
<comment type="caution">
    <text evidence="2">The sequence shown here is derived from an EMBL/GenBank/DDBJ whole genome shotgun (WGS) entry which is preliminary data.</text>
</comment>
<feature type="domain" description="VOC" evidence="1">
    <location>
        <begin position="10"/>
        <end position="126"/>
    </location>
</feature>
<protein>
    <submittedName>
        <fullName evidence="2">VOC family protein</fullName>
    </submittedName>
</protein>
<dbReference type="SUPFAM" id="SSF54593">
    <property type="entry name" value="Glyoxalase/Bleomycin resistance protein/Dihydroxybiphenyl dioxygenase"/>
    <property type="match status" value="2"/>
</dbReference>
<name>A0ABS9U4W2_9MICC</name>
<dbReference type="InterPro" id="IPR052164">
    <property type="entry name" value="Anthracycline_SecMetBiosynth"/>
</dbReference>
<gene>
    <name evidence="2" type="ORF">L0M17_17420</name>
</gene>
<feature type="domain" description="VOC" evidence="1">
    <location>
        <begin position="140"/>
        <end position="256"/>
    </location>
</feature>
<dbReference type="PROSITE" id="PS51819">
    <property type="entry name" value="VOC"/>
    <property type="match status" value="2"/>
</dbReference>
<keyword evidence="3" id="KW-1185">Reference proteome</keyword>
<accession>A0ABS9U4W2</accession>
<dbReference type="InterPro" id="IPR037523">
    <property type="entry name" value="VOC_core"/>
</dbReference>
<proteinExistence type="predicted"/>
<evidence type="ECO:0000313" key="3">
    <source>
        <dbReference type="Proteomes" id="UP001202922"/>
    </source>
</evidence>
<dbReference type="InterPro" id="IPR029068">
    <property type="entry name" value="Glyas_Bleomycin-R_OHBP_Dase"/>
</dbReference>
<dbReference type="Pfam" id="PF00903">
    <property type="entry name" value="Glyoxalase"/>
    <property type="match status" value="1"/>
</dbReference>
<dbReference type="InterPro" id="IPR041581">
    <property type="entry name" value="Glyoxalase_6"/>
</dbReference>
<dbReference type="Pfam" id="PF18029">
    <property type="entry name" value="Glyoxalase_6"/>
    <property type="match status" value="1"/>
</dbReference>
<evidence type="ECO:0000313" key="2">
    <source>
        <dbReference type="EMBL" id="MCH6471728.1"/>
    </source>
</evidence>
<dbReference type="PANTHER" id="PTHR33993:SF10">
    <property type="entry name" value="CONSERVED PROTEIN"/>
    <property type="match status" value="1"/>
</dbReference>
<evidence type="ECO:0000259" key="1">
    <source>
        <dbReference type="PROSITE" id="PS51819"/>
    </source>
</evidence>
<dbReference type="InterPro" id="IPR004360">
    <property type="entry name" value="Glyas_Fos-R_dOase_dom"/>
</dbReference>
<reference evidence="2 3" key="1">
    <citation type="submission" date="2022-03" db="EMBL/GenBank/DDBJ databases">
        <title>Sinomonas sp. isolated from a soil.</title>
        <authorList>
            <person name="Han J."/>
            <person name="Kim D.-U."/>
        </authorList>
    </citation>
    <scope>NUCLEOTIDE SEQUENCE [LARGE SCALE GENOMIC DNA]</scope>
    <source>
        <strain evidence="2 3">5-5</strain>
    </source>
</reference>
<dbReference type="CDD" id="cd07247">
    <property type="entry name" value="SgaA_N_like"/>
    <property type="match status" value="2"/>
</dbReference>
<organism evidence="2 3">
    <name type="scientific">Sinomonas terrae</name>
    <dbReference type="NCBI Taxonomy" id="2908838"/>
    <lineage>
        <taxon>Bacteria</taxon>
        <taxon>Bacillati</taxon>
        <taxon>Actinomycetota</taxon>
        <taxon>Actinomycetes</taxon>
        <taxon>Micrococcales</taxon>
        <taxon>Micrococcaceae</taxon>
        <taxon>Sinomonas</taxon>
    </lineage>
</organism>
<dbReference type="RefSeq" id="WP_241055670.1">
    <property type="nucleotide sequence ID" value="NZ_JAKZBV010000001.1"/>
</dbReference>
<dbReference type="EMBL" id="JAKZBV010000001">
    <property type="protein sequence ID" value="MCH6471728.1"/>
    <property type="molecule type" value="Genomic_DNA"/>
</dbReference>